<feature type="compositionally biased region" description="Low complexity" evidence="1">
    <location>
        <begin position="163"/>
        <end position="173"/>
    </location>
</feature>
<dbReference type="HOGENOM" id="CLU_1357536_0_0_1"/>
<dbReference type="PANTHER" id="PTHR31138:SF1">
    <property type="entry name" value="PDZ DOMAIN-CONTAINING PROTEIN"/>
    <property type="match status" value="1"/>
</dbReference>
<dbReference type="Proteomes" id="UP000054166">
    <property type="component" value="Unassembled WGS sequence"/>
</dbReference>
<evidence type="ECO:0000313" key="4">
    <source>
        <dbReference type="Proteomes" id="UP000054166"/>
    </source>
</evidence>
<evidence type="ECO:0000256" key="1">
    <source>
        <dbReference type="SAM" id="MobiDB-lite"/>
    </source>
</evidence>
<proteinExistence type="predicted"/>
<protein>
    <recommendedName>
        <fullName evidence="2">HAM1-like N-terminal domain-containing protein</fullName>
    </recommendedName>
</protein>
<feature type="region of interest" description="Disordered" evidence="1">
    <location>
        <begin position="150"/>
        <end position="183"/>
    </location>
</feature>
<dbReference type="STRING" id="765440.A0A0C3FKM5"/>
<dbReference type="EMBL" id="KN833003">
    <property type="protein sequence ID" value="KIM80519.1"/>
    <property type="molecule type" value="Genomic_DNA"/>
</dbReference>
<dbReference type="InterPro" id="IPR045967">
    <property type="entry name" value="HAM1-like_N"/>
</dbReference>
<dbReference type="AlphaFoldDB" id="A0A0C3FKM5"/>
<gene>
    <name evidence="3" type="ORF">PILCRDRAFT_822241</name>
</gene>
<evidence type="ECO:0000259" key="2">
    <source>
        <dbReference type="Pfam" id="PF19343"/>
    </source>
</evidence>
<dbReference type="OrthoDB" id="19394at2759"/>
<evidence type="ECO:0000313" key="3">
    <source>
        <dbReference type="EMBL" id="KIM80519.1"/>
    </source>
</evidence>
<name>A0A0C3FKM5_PILCF</name>
<organism evidence="3 4">
    <name type="scientific">Piloderma croceum (strain F 1598)</name>
    <dbReference type="NCBI Taxonomy" id="765440"/>
    <lineage>
        <taxon>Eukaryota</taxon>
        <taxon>Fungi</taxon>
        <taxon>Dikarya</taxon>
        <taxon>Basidiomycota</taxon>
        <taxon>Agaricomycotina</taxon>
        <taxon>Agaricomycetes</taxon>
        <taxon>Agaricomycetidae</taxon>
        <taxon>Atheliales</taxon>
        <taxon>Atheliaceae</taxon>
        <taxon>Piloderma</taxon>
    </lineage>
</organism>
<reference evidence="3 4" key="1">
    <citation type="submission" date="2014-04" db="EMBL/GenBank/DDBJ databases">
        <authorList>
            <consortium name="DOE Joint Genome Institute"/>
            <person name="Kuo A."/>
            <person name="Tarkka M."/>
            <person name="Buscot F."/>
            <person name="Kohler A."/>
            <person name="Nagy L.G."/>
            <person name="Floudas D."/>
            <person name="Copeland A."/>
            <person name="Barry K.W."/>
            <person name="Cichocki N."/>
            <person name="Veneault-Fourrey C."/>
            <person name="LaButti K."/>
            <person name="Lindquist E.A."/>
            <person name="Lipzen A."/>
            <person name="Lundell T."/>
            <person name="Morin E."/>
            <person name="Murat C."/>
            <person name="Sun H."/>
            <person name="Tunlid A."/>
            <person name="Henrissat B."/>
            <person name="Grigoriev I.V."/>
            <person name="Hibbett D.S."/>
            <person name="Martin F."/>
            <person name="Nordberg H.P."/>
            <person name="Cantor M.N."/>
            <person name="Hua S.X."/>
        </authorList>
    </citation>
    <scope>NUCLEOTIDE SEQUENCE [LARGE SCALE GENOMIC DNA]</scope>
    <source>
        <strain evidence="3 4">F 1598</strain>
    </source>
</reference>
<accession>A0A0C3FKM5</accession>
<reference evidence="4" key="2">
    <citation type="submission" date="2015-01" db="EMBL/GenBank/DDBJ databases">
        <title>Evolutionary Origins and Diversification of the Mycorrhizal Mutualists.</title>
        <authorList>
            <consortium name="DOE Joint Genome Institute"/>
            <consortium name="Mycorrhizal Genomics Consortium"/>
            <person name="Kohler A."/>
            <person name="Kuo A."/>
            <person name="Nagy L.G."/>
            <person name="Floudas D."/>
            <person name="Copeland A."/>
            <person name="Barry K.W."/>
            <person name="Cichocki N."/>
            <person name="Veneault-Fourrey C."/>
            <person name="LaButti K."/>
            <person name="Lindquist E.A."/>
            <person name="Lipzen A."/>
            <person name="Lundell T."/>
            <person name="Morin E."/>
            <person name="Murat C."/>
            <person name="Riley R."/>
            <person name="Ohm R."/>
            <person name="Sun H."/>
            <person name="Tunlid A."/>
            <person name="Henrissat B."/>
            <person name="Grigoriev I.V."/>
            <person name="Hibbett D.S."/>
            <person name="Martin F."/>
        </authorList>
    </citation>
    <scope>NUCLEOTIDE SEQUENCE [LARGE SCALE GENOMIC DNA]</scope>
    <source>
        <strain evidence="4">F 1598</strain>
    </source>
</reference>
<sequence>IRFYGVIEAFRMPDNMQIDETLLYVKDTSPVEIEKLSPDGRKLIQDARDIVETARLMVQEKNADELDVDVSQAKKDPKEVLPVDKSKDDGRTAVRHLQTILSLVLTNSEVRKLLSDISLIGRDLLARGASKSADSLRPDQEALAHIDKTAPQDQFLTEGGRKVGPTETPVPETKVPEMGHTVAQYPREDWVQVLQSRRQMDK</sequence>
<feature type="non-terminal residue" evidence="3">
    <location>
        <position position="1"/>
    </location>
</feature>
<dbReference type="Pfam" id="PF19343">
    <property type="entry name" value="HAM1_N"/>
    <property type="match status" value="1"/>
</dbReference>
<feature type="domain" description="HAM1-like N-terminal" evidence="2">
    <location>
        <begin position="1"/>
        <end position="189"/>
    </location>
</feature>
<dbReference type="InParanoid" id="A0A0C3FKM5"/>
<keyword evidence="4" id="KW-1185">Reference proteome</keyword>
<dbReference type="PANTHER" id="PTHR31138">
    <property type="entry name" value="CHROMOSOME 19, WHOLE GENOME SHOTGUN SEQUENCE"/>
    <property type="match status" value="1"/>
</dbReference>